<feature type="compositionally biased region" description="Basic and acidic residues" evidence="1">
    <location>
        <begin position="47"/>
        <end position="60"/>
    </location>
</feature>
<reference evidence="4" key="2">
    <citation type="submission" date="2020-05" db="UniProtKB">
        <authorList>
            <consortium name="EnsemblMetazoa"/>
        </authorList>
    </citation>
    <scope>IDENTIFICATION</scope>
    <source>
        <strain evidence="4">wikel</strain>
    </source>
</reference>
<keyword evidence="5" id="KW-1185">Reference proteome</keyword>
<protein>
    <submittedName>
        <fullName evidence="3 4">Uncharacterized protein</fullName>
    </submittedName>
</protein>
<feature type="compositionally biased region" description="Polar residues" evidence="1">
    <location>
        <begin position="134"/>
        <end position="144"/>
    </location>
</feature>
<dbReference type="Proteomes" id="UP000001555">
    <property type="component" value="Unassembled WGS sequence"/>
</dbReference>
<sequence>MLSLCLRLSVRVVCTLVRSAINHDNACNPLTVSRRSFFASKPGASKKKPDDAPKSPEKELNGSGLAKPADVSKESPVKAPRKRRARIMTDSDEDEDAKPASPAKAQPKEEPAEDSKERAAEVSKKEPEEDGVSKGSSQTSQLTSPDGVIKRRTGFTIT</sequence>
<dbReference type="HOGENOM" id="CLU_1671266_0_0_1"/>
<feature type="chain" id="PRO_5014568286" evidence="2">
    <location>
        <begin position="20"/>
        <end position="158"/>
    </location>
</feature>
<name>B7Q9E3_IXOSC</name>
<dbReference type="VEuPathDB" id="VectorBase:ISCW010820"/>
<dbReference type="EMBL" id="ABJB010916721">
    <property type="status" value="NOT_ANNOTATED_CDS"/>
    <property type="molecule type" value="Genomic_DNA"/>
</dbReference>
<evidence type="ECO:0000256" key="2">
    <source>
        <dbReference type="SAM" id="SignalP"/>
    </source>
</evidence>
<gene>
    <name evidence="3" type="ORF">IscW_ISCW010820</name>
</gene>
<feature type="signal peptide" evidence="2">
    <location>
        <begin position="1"/>
        <end position="19"/>
    </location>
</feature>
<proteinExistence type="evidence at protein level"/>
<dbReference type="OrthoDB" id="206088at2759"/>
<evidence type="ECO:0007829" key="6">
    <source>
        <dbReference type="PeptideAtlas" id="B7Q9E3"/>
    </source>
</evidence>
<feature type="compositionally biased region" description="Basic and acidic residues" evidence="1">
    <location>
        <begin position="106"/>
        <end position="127"/>
    </location>
</feature>
<dbReference type="EMBL" id="DS888554">
    <property type="protein sequence ID" value="EEC15465.1"/>
    <property type="molecule type" value="Genomic_DNA"/>
</dbReference>
<feature type="region of interest" description="Disordered" evidence="1">
    <location>
        <begin position="40"/>
        <end position="158"/>
    </location>
</feature>
<dbReference type="VEuPathDB" id="VectorBase:ISCI010820"/>
<dbReference type="AlphaFoldDB" id="B7Q9E3"/>
<reference evidence="3 5" key="1">
    <citation type="submission" date="2008-03" db="EMBL/GenBank/DDBJ databases">
        <title>Annotation of Ixodes scapularis.</title>
        <authorList>
            <consortium name="Ixodes scapularis Genome Project Consortium"/>
            <person name="Caler E."/>
            <person name="Hannick L.I."/>
            <person name="Bidwell S."/>
            <person name="Joardar V."/>
            <person name="Thiagarajan M."/>
            <person name="Amedeo P."/>
            <person name="Galinsky K.J."/>
            <person name="Schobel S."/>
            <person name="Inman J."/>
            <person name="Hostetler J."/>
            <person name="Miller J."/>
            <person name="Hammond M."/>
            <person name="Megy K."/>
            <person name="Lawson D."/>
            <person name="Kodira C."/>
            <person name="Sutton G."/>
            <person name="Meyer J."/>
            <person name="Hill C.A."/>
            <person name="Birren B."/>
            <person name="Nene V."/>
            <person name="Collins F."/>
            <person name="Alarcon-Chaidez F."/>
            <person name="Wikel S."/>
            <person name="Strausberg R."/>
        </authorList>
    </citation>
    <scope>NUCLEOTIDE SEQUENCE [LARGE SCALE GENOMIC DNA]</scope>
    <source>
        <strain evidence="5">Wikel</strain>
        <strain evidence="3">Wikel colony</strain>
    </source>
</reference>
<accession>B7Q9E3</accession>
<dbReference type="InParanoid" id="B7Q9E3"/>
<keyword evidence="6" id="KW-1267">Proteomics identification</keyword>
<organism>
    <name type="scientific">Ixodes scapularis</name>
    <name type="common">Black-legged tick</name>
    <name type="synonym">Deer tick</name>
    <dbReference type="NCBI Taxonomy" id="6945"/>
    <lineage>
        <taxon>Eukaryota</taxon>
        <taxon>Metazoa</taxon>
        <taxon>Ecdysozoa</taxon>
        <taxon>Arthropoda</taxon>
        <taxon>Chelicerata</taxon>
        <taxon>Arachnida</taxon>
        <taxon>Acari</taxon>
        <taxon>Parasitiformes</taxon>
        <taxon>Ixodida</taxon>
        <taxon>Ixodoidea</taxon>
        <taxon>Ixodidae</taxon>
        <taxon>Ixodinae</taxon>
        <taxon>Ixodes</taxon>
    </lineage>
</organism>
<evidence type="ECO:0000256" key="1">
    <source>
        <dbReference type="SAM" id="MobiDB-lite"/>
    </source>
</evidence>
<evidence type="ECO:0000313" key="3">
    <source>
        <dbReference type="EMBL" id="EEC15465.1"/>
    </source>
</evidence>
<evidence type="ECO:0000313" key="5">
    <source>
        <dbReference type="Proteomes" id="UP000001555"/>
    </source>
</evidence>
<dbReference type="PaxDb" id="6945-B7Q9E3"/>
<dbReference type="EnsemblMetazoa" id="ISCW010820-RA">
    <property type="protein sequence ID" value="ISCW010820-PA"/>
    <property type="gene ID" value="ISCW010820"/>
</dbReference>
<evidence type="ECO:0000313" key="4">
    <source>
        <dbReference type="EnsemblMetazoa" id="ISCW010820-PA"/>
    </source>
</evidence>
<keyword evidence="2" id="KW-0732">Signal</keyword>
<dbReference type="EMBL" id="ABJB010684561">
    <property type="status" value="NOT_ANNOTATED_CDS"/>
    <property type="molecule type" value="Genomic_DNA"/>
</dbReference>
<dbReference type="VEuPathDB" id="VectorBase:ISCP_016998"/>